<evidence type="ECO:0000313" key="3">
    <source>
        <dbReference type="EMBL" id="GGO66672.1"/>
    </source>
</evidence>
<dbReference type="EMBL" id="BMLS01000001">
    <property type="protein sequence ID" value="GGO66672.1"/>
    <property type="molecule type" value="Genomic_DNA"/>
</dbReference>
<keyword evidence="4" id="KW-1185">Reference proteome</keyword>
<comment type="caution">
    <text evidence="3">The sequence shown here is derived from an EMBL/GenBank/DDBJ whole genome shotgun (WGS) entry which is preliminary data.</text>
</comment>
<feature type="transmembrane region" description="Helical" evidence="1">
    <location>
        <begin position="26"/>
        <end position="46"/>
    </location>
</feature>
<keyword evidence="1" id="KW-0812">Transmembrane</keyword>
<organism evidence="3 4">
    <name type="scientific">Bowmanella pacifica</name>
    <dbReference type="NCBI Taxonomy" id="502051"/>
    <lineage>
        <taxon>Bacteria</taxon>
        <taxon>Pseudomonadati</taxon>
        <taxon>Pseudomonadota</taxon>
        <taxon>Gammaproteobacteria</taxon>
        <taxon>Alteromonadales</taxon>
        <taxon>Alteromonadaceae</taxon>
        <taxon>Bowmanella</taxon>
    </lineage>
</organism>
<accession>A0A917YUW3</accession>
<reference evidence="3" key="2">
    <citation type="submission" date="2020-09" db="EMBL/GenBank/DDBJ databases">
        <authorList>
            <person name="Sun Q."/>
            <person name="Zhou Y."/>
        </authorList>
    </citation>
    <scope>NUCLEOTIDE SEQUENCE</scope>
    <source>
        <strain evidence="3">CGMCC 1.7086</strain>
    </source>
</reference>
<evidence type="ECO:0000256" key="1">
    <source>
        <dbReference type="SAM" id="Phobius"/>
    </source>
</evidence>
<name>A0A917YUW3_9ALTE</name>
<sequence length="175" mass="20218">MEIITEIKIFLGFMHDALGQVLETSFPYLLTFIALAFIIIGFVCLFSKIEGTVLFDNKPLRNITVTRKVDWNIPKKTYIDSTKTDENGKFKFGTLYRFLPIPLNGLLHPLIRQEINISFNQKDYCVWSHTKSNYDKGKETGTNPIKMEIDFGINNKYQGKNKYGEIYYGIGKLVK</sequence>
<keyword evidence="1" id="KW-0472">Membrane</keyword>
<keyword evidence="1" id="KW-1133">Transmembrane helix</keyword>
<proteinExistence type="predicted"/>
<dbReference type="Proteomes" id="UP000606935">
    <property type="component" value="Unassembled WGS sequence"/>
</dbReference>
<evidence type="ECO:0000259" key="2">
    <source>
        <dbReference type="Pfam" id="PF20598"/>
    </source>
</evidence>
<protein>
    <recommendedName>
        <fullName evidence="2">DUF6795 domain-containing protein</fullName>
    </recommendedName>
</protein>
<evidence type="ECO:0000313" key="4">
    <source>
        <dbReference type="Proteomes" id="UP000606935"/>
    </source>
</evidence>
<dbReference type="InterPro" id="IPR046474">
    <property type="entry name" value="DUF6795"/>
</dbReference>
<reference evidence="3" key="1">
    <citation type="journal article" date="2014" name="Int. J. Syst. Evol. Microbiol.">
        <title>Complete genome sequence of Corynebacterium casei LMG S-19264T (=DSM 44701T), isolated from a smear-ripened cheese.</title>
        <authorList>
            <consortium name="US DOE Joint Genome Institute (JGI-PGF)"/>
            <person name="Walter F."/>
            <person name="Albersmeier A."/>
            <person name="Kalinowski J."/>
            <person name="Ruckert C."/>
        </authorList>
    </citation>
    <scope>NUCLEOTIDE SEQUENCE</scope>
    <source>
        <strain evidence="3">CGMCC 1.7086</strain>
    </source>
</reference>
<dbReference type="Pfam" id="PF20598">
    <property type="entry name" value="DUF6795"/>
    <property type="match status" value="1"/>
</dbReference>
<gene>
    <name evidence="3" type="ORF">GCM10010982_11420</name>
</gene>
<dbReference type="AlphaFoldDB" id="A0A917YUW3"/>
<feature type="domain" description="DUF6795" evidence="2">
    <location>
        <begin position="49"/>
        <end position="148"/>
    </location>
</feature>
<dbReference type="RefSeq" id="WP_188691465.1">
    <property type="nucleotide sequence ID" value="NZ_BMLS01000001.1"/>
</dbReference>